<dbReference type="RefSeq" id="WP_088385385.1">
    <property type="nucleotide sequence ID" value="NZ_NIOF01000005.1"/>
</dbReference>
<keyword evidence="3" id="KW-1185">Reference proteome</keyword>
<dbReference type="PANTHER" id="PTHR37461">
    <property type="entry name" value="ANTI-SIGMA-K FACTOR RSKA"/>
    <property type="match status" value="1"/>
</dbReference>
<dbReference type="GO" id="GO:0016989">
    <property type="term" value="F:sigma factor antagonist activity"/>
    <property type="evidence" value="ECO:0007669"/>
    <property type="project" value="TreeGrafter"/>
</dbReference>
<dbReference type="Proteomes" id="UP000197468">
    <property type="component" value="Unassembled WGS sequence"/>
</dbReference>
<dbReference type="OrthoDB" id="8617430at2"/>
<gene>
    <name evidence="2" type="ORF">CDN99_13470</name>
</gene>
<evidence type="ECO:0000259" key="1">
    <source>
        <dbReference type="Pfam" id="PF10099"/>
    </source>
</evidence>
<accession>A0A246JCP9</accession>
<comment type="caution">
    <text evidence="2">The sequence shown here is derived from an EMBL/GenBank/DDBJ whole genome shotgun (WGS) entry which is preliminary data.</text>
</comment>
<dbReference type="GO" id="GO:0005886">
    <property type="term" value="C:plasma membrane"/>
    <property type="evidence" value="ECO:0007669"/>
    <property type="project" value="InterPro"/>
</dbReference>
<evidence type="ECO:0000313" key="2">
    <source>
        <dbReference type="EMBL" id="OWQ90364.1"/>
    </source>
</evidence>
<protein>
    <recommendedName>
        <fullName evidence="1">Anti-sigma K factor RskA C-terminal domain-containing protein</fullName>
    </recommendedName>
</protein>
<feature type="domain" description="Anti-sigma K factor RskA C-terminal" evidence="1">
    <location>
        <begin position="108"/>
        <end position="232"/>
    </location>
</feature>
<name>A0A246JCP9_9BURK</name>
<reference evidence="2 3" key="1">
    <citation type="journal article" date="2008" name="Int. J. Syst. Evol. Microbiol.">
        <title>Description of Roseateles aquatilis sp. nov. and Roseateles terrae sp. nov., in the class Betaproteobacteria, and emended description of the genus Roseateles.</title>
        <authorList>
            <person name="Gomila M."/>
            <person name="Bowien B."/>
            <person name="Falsen E."/>
            <person name="Moore E.R."/>
            <person name="Lalucat J."/>
        </authorList>
    </citation>
    <scope>NUCLEOTIDE SEQUENCE [LARGE SCALE GENOMIC DNA]</scope>
    <source>
        <strain evidence="2 3">CCUG 48205</strain>
    </source>
</reference>
<dbReference type="AlphaFoldDB" id="A0A246JCP9"/>
<sequence>MDYGHPERADLLAAEYALGTLRGGARRRFERLLPAHPALRSAVAAWQTRLQLLAGQVQPVEPPVHVWRAVQQRLFGASAPAGDVPRASGAPAGGWWHRLGLWRGISAATTAAAVALAVMVIRPEPVTPPVVIVLESTAEGLQVVKTGFVASVSADGRALVLRPLGPLSLDARHALELWAVPKQGSPRSLGLIATGAASTTVIRAGLLQDTNAFAVSLEPAGGSPSGAPTGPIVSAGGV</sequence>
<proteinExistence type="predicted"/>
<dbReference type="PANTHER" id="PTHR37461:SF1">
    <property type="entry name" value="ANTI-SIGMA-K FACTOR RSKA"/>
    <property type="match status" value="1"/>
</dbReference>
<evidence type="ECO:0000313" key="3">
    <source>
        <dbReference type="Proteomes" id="UP000197468"/>
    </source>
</evidence>
<dbReference type="InterPro" id="IPR018764">
    <property type="entry name" value="RskA_C"/>
</dbReference>
<dbReference type="InterPro" id="IPR051474">
    <property type="entry name" value="Anti-sigma-K/W_factor"/>
</dbReference>
<dbReference type="Pfam" id="PF10099">
    <property type="entry name" value="RskA_C"/>
    <property type="match status" value="1"/>
</dbReference>
<dbReference type="EMBL" id="NIOF01000005">
    <property type="protein sequence ID" value="OWQ90364.1"/>
    <property type="molecule type" value="Genomic_DNA"/>
</dbReference>
<organism evidence="2 3">
    <name type="scientific">Roseateles aquatilis</name>
    <dbReference type="NCBI Taxonomy" id="431061"/>
    <lineage>
        <taxon>Bacteria</taxon>
        <taxon>Pseudomonadati</taxon>
        <taxon>Pseudomonadota</taxon>
        <taxon>Betaproteobacteria</taxon>
        <taxon>Burkholderiales</taxon>
        <taxon>Sphaerotilaceae</taxon>
        <taxon>Roseateles</taxon>
    </lineage>
</organism>
<dbReference type="GO" id="GO:0006417">
    <property type="term" value="P:regulation of translation"/>
    <property type="evidence" value="ECO:0007669"/>
    <property type="project" value="TreeGrafter"/>
</dbReference>